<keyword evidence="4" id="KW-1185">Reference proteome</keyword>
<dbReference type="Gene3D" id="3.10.290.10">
    <property type="entry name" value="RNA-binding S4 domain"/>
    <property type="match status" value="1"/>
</dbReference>
<accession>A0ABQ6N821</accession>
<comment type="caution">
    <text evidence="3">The sequence shown here is derived from an EMBL/GenBank/DDBJ whole genome shotgun (WGS) entry which is preliminary data.</text>
</comment>
<evidence type="ECO:0000313" key="4">
    <source>
        <dbReference type="Proteomes" id="UP001165060"/>
    </source>
</evidence>
<sequence length="223" mass="24485">MAEAFLLADAKPRTHVRLSKRLSELAVCSRREADEILKGGGKVRVFVRGEDVTAGGVGQKVEAEEEDIRIGLAKASGNSAASFTDWNARRHETIVLNKPIGYVSGTPQITTQRGSWTEKITFDTGRTGHAYKPAIQLVHNESYYEPRRGGVGERPSENLIKKMLMKHKGKGLAPAGRLDINSSGLLVFTRDGVVARMLVSENSDIEKEYLVRIAPKDGVVRQC</sequence>
<dbReference type="PANTHER" id="PTHR47683:SF2">
    <property type="entry name" value="RNA-BINDING S4 DOMAIN-CONTAINING PROTEIN"/>
    <property type="match status" value="1"/>
</dbReference>
<keyword evidence="1" id="KW-0413">Isomerase</keyword>
<dbReference type="InterPro" id="IPR036986">
    <property type="entry name" value="S4_RNA-bd_sf"/>
</dbReference>
<dbReference type="SUPFAM" id="SSF55120">
    <property type="entry name" value="Pseudouridine synthase"/>
    <property type="match status" value="1"/>
</dbReference>
<dbReference type="InterPro" id="IPR006145">
    <property type="entry name" value="PsdUridine_synth_RsuA/RluA"/>
</dbReference>
<evidence type="ECO:0000259" key="2">
    <source>
        <dbReference type="Pfam" id="PF00849"/>
    </source>
</evidence>
<protein>
    <recommendedName>
        <fullName evidence="2">Pseudouridine synthase RsuA/RluA-like domain-containing protein</fullName>
    </recommendedName>
</protein>
<dbReference type="EMBL" id="BRYB01002354">
    <property type="protein sequence ID" value="GMI43620.1"/>
    <property type="molecule type" value="Genomic_DNA"/>
</dbReference>
<organism evidence="3 4">
    <name type="scientific">Tetraparma gracilis</name>
    <dbReference type="NCBI Taxonomy" id="2962635"/>
    <lineage>
        <taxon>Eukaryota</taxon>
        <taxon>Sar</taxon>
        <taxon>Stramenopiles</taxon>
        <taxon>Ochrophyta</taxon>
        <taxon>Bolidophyceae</taxon>
        <taxon>Parmales</taxon>
        <taxon>Triparmaceae</taxon>
        <taxon>Tetraparma</taxon>
    </lineage>
</organism>
<dbReference type="Gene3D" id="3.30.2350.10">
    <property type="entry name" value="Pseudouridine synthase"/>
    <property type="match status" value="1"/>
</dbReference>
<gene>
    <name evidence="3" type="ORF">TeGR_g12665</name>
</gene>
<dbReference type="Pfam" id="PF00849">
    <property type="entry name" value="PseudoU_synth_2"/>
    <property type="match status" value="1"/>
</dbReference>
<name>A0ABQ6N821_9STRA</name>
<dbReference type="InterPro" id="IPR050343">
    <property type="entry name" value="RsuA_PseudoU_synthase"/>
</dbReference>
<dbReference type="Proteomes" id="UP001165060">
    <property type="component" value="Unassembled WGS sequence"/>
</dbReference>
<reference evidence="3 4" key="1">
    <citation type="journal article" date="2023" name="Commun. Biol.">
        <title>Genome analysis of Parmales, the sister group of diatoms, reveals the evolutionary specialization of diatoms from phago-mixotrophs to photoautotrophs.</title>
        <authorList>
            <person name="Ban H."/>
            <person name="Sato S."/>
            <person name="Yoshikawa S."/>
            <person name="Yamada K."/>
            <person name="Nakamura Y."/>
            <person name="Ichinomiya M."/>
            <person name="Sato N."/>
            <person name="Blanc-Mathieu R."/>
            <person name="Endo H."/>
            <person name="Kuwata A."/>
            <person name="Ogata H."/>
        </authorList>
    </citation>
    <scope>NUCLEOTIDE SEQUENCE [LARGE SCALE GENOMIC DNA]</scope>
</reference>
<feature type="domain" description="Pseudouridine synthase RsuA/RluA-like" evidence="2">
    <location>
        <begin position="94"/>
        <end position="213"/>
    </location>
</feature>
<proteinExistence type="predicted"/>
<dbReference type="PANTHER" id="PTHR47683">
    <property type="entry name" value="PSEUDOURIDINE SYNTHASE FAMILY PROTEIN-RELATED"/>
    <property type="match status" value="1"/>
</dbReference>
<evidence type="ECO:0000256" key="1">
    <source>
        <dbReference type="ARBA" id="ARBA00023235"/>
    </source>
</evidence>
<dbReference type="InterPro" id="IPR020103">
    <property type="entry name" value="PsdUridine_synth_cat_dom_sf"/>
</dbReference>
<evidence type="ECO:0000313" key="3">
    <source>
        <dbReference type="EMBL" id="GMI43620.1"/>
    </source>
</evidence>